<dbReference type="AlphaFoldDB" id="A0A9P6L4K7"/>
<reference evidence="1" key="2">
    <citation type="submission" date="2020-11" db="EMBL/GenBank/DDBJ databases">
        <authorList>
            <consortium name="DOE Joint Genome Institute"/>
            <person name="Kuo A."/>
            <person name="Miyauchi S."/>
            <person name="Kiss E."/>
            <person name="Drula E."/>
            <person name="Kohler A."/>
            <person name="Sanchez-Garcia M."/>
            <person name="Andreopoulos B."/>
            <person name="Barry K.W."/>
            <person name="Bonito G."/>
            <person name="Buee M."/>
            <person name="Carver A."/>
            <person name="Chen C."/>
            <person name="Cichocki N."/>
            <person name="Clum A."/>
            <person name="Culley D."/>
            <person name="Crous P.W."/>
            <person name="Fauchery L."/>
            <person name="Girlanda M."/>
            <person name="Hayes R."/>
            <person name="Keri Z."/>
            <person name="Labutti K."/>
            <person name="Lipzen A."/>
            <person name="Lombard V."/>
            <person name="Magnuson J."/>
            <person name="Maillard F."/>
            <person name="Morin E."/>
            <person name="Murat C."/>
            <person name="Nolan M."/>
            <person name="Ohm R."/>
            <person name="Pangilinan J."/>
            <person name="Pereira M."/>
            <person name="Perotto S."/>
            <person name="Peter M."/>
            <person name="Riley R."/>
            <person name="Sitrit Y."/>
            <person name="Stielow B."/>
            <person name="Szollosi G."/>
            <person name="Zifcakova L."/>
            <person name="Stursova M."/>
            <person name="Spatafora J.W."/>
            <person name="Tedersoo L."/>
            <person name="Vaario L.-M."/>
            <person name="Yamada A."/>
            <person name="Yan M."/>
            <person name="Wang P."/>
            <person name="Xu J."/>
            <person name="Bruns T."/>
            <person name="Baldrian P."/>
            <person name="Vilgalys R."/>
            <person name="Henrissat B."/>
            <person name="Grigoriev I.V."/>
            <person name="Hibbett D."/>
            <person name="Nagy L.G."/>
            <person name="Martin F.M."/>
        </authorList>
    </citation>
    <scope>NUCLEOTIDE SEQUENCE</scope>
    <source>
        <strain evidence="1">UH-Tt-Lm1</strain>
    </source>
</reference>
<gene>
    <name evidence="1" type="ORF">BJ322DRAFT_189959</name>
</gene>
<organism evidence="1 2">
    <name type="scientific">Thelephora terrestris</name>
    <dbReference type="NCBI Taxonomy" id="56493"/>
    <lineage>
        <taxon>Eukaryota</taxon>
        <taxon>Fungi</taxon>
        <taxon>Dikarya</taxon>
        <taxon>Basidiomycota</taxon>
        <taxon>Agaricomycotina</taxon>
        <taxon>Agaricomycetes</taxon>
        <taxon>Thelephorales</taxon>
        <taxon>Thelephoraceae</taxon>
        <taxon>Thelephora</taxon>
    </lineage>
</organism>
<evidence type="ECO:0000313" key="2">
    <source>
        <dbReference type="Proteomes" id="UP000736335"/>
    </source>
</evidence>
<comment type="caution">
    <text evidence="1">The sequence shown here is derived from an EMBL/GenBank/DDBJ whole genome shotgun (WGS) entry which is preliminary data.</text>
</comment>
<protein>
    <submittedName>
        <fullName evidence="1">Uncharacterized protein</fullName>
    </submittedName>
</protein>
<dbReference type="OrthoDB" id="3185196at2759"/>
<evidence type="ECO:0000313" key="1">
    <source>
        <dbReference type="EMBL" id="KAF9783015.1"/>
    </source>
</evidence>
<accession>A0A9P6L4K7</accession>
<dbReference type="Proteomes" id="UP000736335">
    <property type="component" value="Unassembled WGS sequence"/>
</dbReference>
<proteinExistence type="predicted"/>
<name>A0A9P6L4K7_9AGAM</name>
<sequence>MASPINSEIHSSRSLLTLAFLPPPSSDTHPPIFLTTYTSSCLTSMTPSSSPYLQPGDIVAVNSGLGRREGLVVGSHIDHLGRQIIEVQLDTQVVNYWYPQVTRVKRTIQYAQPVRPAYRTVERRIMW</sequence>
<reference evidence="1" key="1">
    <citation type="journal article" date="2020" name="Nat. Commun.">
        <title>Large-scale genome sequencing of mycorrhizal fungi provides insights into the early evolution of symbiotic traits.</title>
        <authorList>
            <person name="Miyauchi S."/>
            <person name="Kiss E."/>
            <person name="Kuo A."/>
            <person name="Drula E."/>
            <person name="Kohler A."/>
            <person name="Sanchez-Garcia M."/>
            <person name="Morin E."/>
            <person name="Andreopoulos B."/>
            <person name="Barry K.W."/>
            <person name="Bonito G."/>
            <person name="Buee M."/>
            <person name="Carver A."/>
            <person name="Chen C."/>
            <person name="Cichocki N."/>
            <person name="Clum A."/>
            <person name="Culley D."/>
            <person name="Crous P.W."/>
            <person name="Fauchery L."/>
            <person name="Girlanda M."/>
            <person name="Hayes R.D."/>
            <person name="Keri Z."/>
            <person name="LaButti K."/>
            <person name="Lipzen A."/>
            <person name="Lombard V."/>
            <person name="Magnuson J."/>
            <person name="Maillard F."/>
            <person name="Murat C."/>
            <person name="Nolan M."/>
            <person name="Ohm R.A."/>
            <person name="Pangilinan J."/>
            <person name="Pereira M.F."/>
            <person name="Perotto S."/>
            <person name="Peter M."/>
            <person name="Pfister S."/>
            <person name="Riley R."/>
            <person name="Sitrit Y."/>
            <person name="Stielow J.B."/>
            <person name="Szollosi G."/>
            <person name="Zifcakova L."/>
            <person name="Stursova M."/>
            <person name="Spatafora J.W."/>
            <person name="Tedersoo L."/>
            <person name="Vaario L.M."/>
            <person name="Yamada A."/>
            <person name="Yan M."/>
            <person name="Wang P."/>
            <person name="Xu J."/>
            <person name="Bruns T."/>
            <person name="Baldrian P."/>
            <person name="Vilgalys R."/>
            <person name="Dunand C."/>
            <person name="Henrissat B."/>
            <person name="Grigoriev I.V."/>
            <person name="Hibbett D."/>
            <person name="Nagy L.G."/>
            <person name="Martin F.M."/>
        </authorList>
    </citation>
    <scope>NUCLEOTIDE SEQUENCE</scope>
    <source>
        <strain evidence="1">UH-Tt-Lm1</strain>
    </source>
</reference>
<dbReference type="EMBL" id="WIUZ02000011">
    <property type="protein sequence ID" value="KAF9783015.1"/>
    <property type="molecule type" value="Genomic_DNA"/>
</dbReference>
<keyword evidence="2" id="KW-1185">Reference proteome</keyword>